<dbReference type="Proteomes" id="UP000712600">
    <property type="component" value="Unassembled WGS sequence"/>
</dbReference>
<dbReference type="EMBL" id="QGKX02001347">
    <property type="protein sequence ID" value="KAF3523250.1"/>
    <property type="molecule type" value="Genomic_DNA"/>
</dbReference>
<comment type="caution">
    <text evidence="1">The sequence shown here is derived from an EMBL/GenBank/DDBJ whole genome shotgun (WGS) entry which is preliminary data.</text>
</comment>
<evidence type="ECO:0000313" key="1">
    <source>
        <dbReference type="EMBL" id="KAF3523250.1"/>
    </source>
</evidence>
<sequence>MDDRWTYQGGVSSSSLIRDMVISLQSHQRPSWGLLHLLMGGPSSYHETVFICLDLSFLEILKLTEEINSSVFEAAQASKYLLLLSVIFPSERNFPIFQGIVSGLVGHVDEKFFRIDWTGLSMPCEISGGCEKSIDKNKGKAFVDEKHIGSAHLSLDLRATDVVLTKEKLRSFRGSAHLSLEIGVGLTRMKGGTRYKPR</sequence>
<evidence type="ECO:0000313" key="2">
    <source>
        <dbReference type="Proteomes" id="UP000712600"/>
    </source>
</evidence>
<name>A0A8S9PTR8_BRACR</name>
<proteinExistence type="predicted"/>
<gene>
    <name evidence="1" type="ORF">F2Q69_00047091</name>
</gene>
<protein>
    <submittedName>
        <fullName evidence="1">Uncharacterized protein</fullName>
    </submittedName>
</protein>
<organism evidence="1 2">
    <name type="scientific">Brassica cretica</name>
    <name type="common">Mustard</name>
    <dbReference type="NCBI Taxonomy" id="69181"/>
    <lineage>
        <taxon>Eukaryota</taxon>
        <taxon>Viridiplantae</taxon>
        <taxon>Streptophyta</taxon>
        <taxon>Embryophyta</taxon>
        <taxon>Tracheophyta</taxon>
        <taxon>Spermatophyta</taxon>
        <taxon>Magnoliopsida</taxon>
        <taxon>eudicotyledons</taxon>
        <taxon>Gunneridae</taxon>
        <taxon>Pentapetalae</taxon>
        <taxon>rosids</taxon>
        <taxon>malvids</taxon>
        <taxon>Brassicales</taxon>
        <taxon>Brassicaceae</taxon>
        <taxon>Brassiceae</taxon>
        <taxon>Brassica</taxon>
    </lineage>
</organism>
<accession>A0A8S9PTR8</accession>
<dbReference type="AlphaFoldDB" id="A0A8S9PTR8"/>
<reference evidence="1" key="1">
    <citation type="submission" date="2019-12" db="EMBL/GenBank/DDBJ databases">
        <title>Genome sequencing and annotation of Brassica cretica.</title>
        <authorList>
            <person name="Studholme D.J."/>
            <person name="Sarris P."/>
        </authorList>
    </citation>
    <scope>NUCLEOTIDE SEQUENCE</scope>
    <source>
        <strain evidence="1">PFS-109/04</strain>
        <tissue evidence="1">Leaf</tissue>
    </source>
</reference>